<evidence type="ECO:0000313" key="3">
    <source>
        <dbReference type="Proteomes" id="UP000326396"/>
    </source>
</evidence>
<keyword evidence="3" id="KW-1185">Reference proteome</keyword>
<evidence type="ECO:0000313" key="2">
    <source>
        <dbReference type="EMBL" id="KAD4385644.1"/>
    </source>
</evidence>
<comment type="caution">
    <text evidence="2">The sequence shown here is derived from an EMBL/GenBank/DDBJ whole genome shotgun (WGS) entry which is preliminary data.</text>
</comment>
<feature type="signal peptide" evidence="1">
    <location>
        <begin position="1"/>
        <end position="16"/>
    </location>
</feature>
<proteinExistence type="predicted"/>
<dbReference type="Proteomes" id="UP000326396">
    <property type="component" value="Linkage Group LG3"/>
</dbReference>
<sequence>MVSGASLSLALTTSMGLWDLLSITPYIGDLIDGRRLKNIPNLGQSQQIDSDLRHGHSWLSSCTPFGHIWTVLIHWGMQKSLSLEGQRWLVWWLVRGQLMDYWWGAYGNNIDFIKVQFLVILVVPTGADHRFARQGKRAWVRCQAAREFLLR</sequence>
<gene>
    <name evidence="2" type="ORF">E3N88_25813</name>
</gene>
<feature type="chain" id="PRO_5024361321" evidence="1">
    <location>
        <begin position="17"/>
        <end position="151"/>
    </location>
</feature>
<name>A0A5N6N5Y1_9ASTR</name>
<reference evidence="2 3" key="1">
    <citation type="submission" date="2019-05" db="EMBL/GenBank/DDBJ databases">
        <title>Mikania micrantha, genome provides insights into the molecular mechanism of rapid growth.</title>
        <authorList>
            <person name="Liu B."/>
        </authorList>
    </citation>
    <scope>NUCLEOTIDE SEQUENCE [LARGE SCALE GENOMIC DNA]</scope>
    <source>
        <strain evidence="2">NLD-2019</strain>
        <tissue evidence="2">Leaf</tissue>
    </source>
</reference>
<keyword evidence="1" id="KW-0732">Signal</keyword>
<evidence type="ECO:0000256" key="1">
    <source>
        <dbReference type="SAM" id="SignalP"/>
    </source>
</evidence>
<protein>
    <submittedName>
        <fullName evidence="2">Uncharacterized protein</fullName>
    </submittedName>
</protein>
<dbReference type="AlphaFoldDB" id="A0A5N6N5Y1"/>
<accession>A0A5N6N5Y1</accession>
<organism evidence="2 3">
    <name type="scientific">Mikania micrantha</name>
    <name type="common">bitter vine</name>
    <dbReference type="NCBI Taxonomy" id="192012"/>
    <lineage>
        <taxon>Eukaryota</taxon>
        <taxon>Viridiplantae</taxon>
        <taxon>Streptophyta</taxon>
        <taxon>Embryophyta</taxon>
        <taxon>Tracheophyta</taxon>
        <taxon>Spermatophyta</taxon>
        <taxon>Magnoliopsida</taxon>
        <taxon>eudicotyledons</taxon>
        <taxon>Gunneridae</taxon>
        <taxon>Pentapetalae</taxon>
        <taxon>asterids</taxon>
        <taxon>campanulids</taxon>
        <taxon>Asterales</taxon>
        <taxon>Asteraceae</taxon>
        <taxon>Asteroideae</taxon>
        <taxon>Heliantheae alliance</taxon>
        <taxon>Eupatorieae</taxon>
        <taxon>Mikania</taxon>
    </lineage>
</organism>
<dbReference type="EMBL" id="SZYD01000013">
    <property type="protein sequence ID" value="KAD4385644.1"/>
    <property type="molecule type" value="Genomic_DNA"/>
</dbReference>